<proteinExistence type="predicted"/>
<accession>A0ABR2JK90</accession>
<protein>
    <recommendedName>
        <fullName evidence="4">Lipocalin-like domain-containing protein</fullName>
    </recommendedName>
</protein>
<evidence type="ECO:0000256" key="1">
    <source>
        <dbReference type="SAM" id="SignalP"/>
    </source>
</evidence>
<keyword evidence="1" id="KW-0732">Signal</keyword>
<gene>
    <name evidence="2" type="ORF">M9Y10_004915</name>
</gene>
<dbReference type="Proteomes" id="UP001470230">
    <property type="component" value="Unassembled WGS sequence"/>
</dbReference>
<reference evidence="2 3" key="1">
    <citation type="submission" date="2024-04" db="EMBL/GenBank/DDBJ databases">
        <title>Tritrichomonas musculus Genome.</title>
        <authorList>
            <person name="Alves-Ferreira E."/>
            <person name="Grigg M."/>
            <person name="Lorenzi H."/>
            <person name="Galac M."/>
        </authorList>
    </citation>
    <scope>NUCLEOTIDE SEQUENCE [LARGE SCALE GENOMIC DNA]</scope>
    <source>
        <strain evidence="2 3">EAF2021</strain>
    </source>
</reference>
<evidence type="ECO:0000313" key="3">
    <source>
        <dbReference type="Proteomes" id="UP001470230"/>
    </source>
</evidence>
<keyword evidence="3" id="KW-1185">Reference proteome</keyword>
<name>A0ABR2JK90_9EUKA</name>
<evidence type="ECO:0008006" key="4">
    <source>
        <dbReference type="Google" id="ProtNLM"/>
    </source>
</evidence>
<sequence>MFLALFCILGLSAPLNISTFIPGNWNITAITVSPEGIEDEESRVRYEVVFQQSEESQYEYLGEIMGENDEGILAPILRVKLEISDEDPNEVKISIGNPESDDYDEYTQINANTDDIKDAITFTGKIANDYYSFISLSDFEAEITYHNHDSKSNTIYRLEKDRPPQNQGLSLMNFMPMIMMLMMQCMNAPRQQQNRAAQNGQGGGEARE</sequence>
<comment type="caution">
    <text evidence="2">The sequence shown here is derived from an EMBL/GenBank/DDBJ whole genome shotgun (WGS) entry which is preliminary data.</text>
</comment>
<dbReference type="EMBL" id="JAPFFF010000011">
    <property type="protein sequence ID" value="KAK8878151.1"/>
    <property type="molecule type" value="Genomic_DNA"/>
</dbReference>
<feature type="chain" id="PRO_5046853343" description="Lipocalin-like domain-containing protein" evidence="1">
    <location>
        <begin position="19"/>
        <end position="208"/>
    </location>
</feature>
<feature type="signal peptide" evidence="1">
    <location>
        <begin position="1"/>
        <end position="18"/>
    </location>
</feature>
<evidence type="ECO:0000313" key="2">
    <source>
        <dbReference type="EMBL" id="KAK8878151.1"/>
    </source>
</evidence>
<organism evidence="2 3">
    <name type="scientific">Tritrichomonas musculus</name>
    <dbReference type="NCBI Taxonomy" id="1915356"/>
    <lineage>
        <taxon>Eukaryota</taxon>
        <taxon>Metamonada</taxon>
        <taxon>Parabasalia</taxon>
        <taxon>Tritrichomonadida</taxon>
        <taxon>Tritrichomonadidae</taxon>
        <taxon>Tritrichomonas</taxon>
    </lineage>
</organism>